<dbReference type="GO" id="GO:0048487">
    <property type="term" value="F:beta-tubulin binding"/>
    <property type="evidence" value="ECO:0007669"/>
    <property type="project" value="InterPro"/>
</dbReference>
<feature type="domain" description="Tubulin-folding cofactor D C-terminal" evidence="2">
    <location>
        <begin position="953"/>
        <end position="1138"/>
    </location>
</feature>
<dbReference type="InterPro" id="IPR016024">
    <property type="entry name" value="ARM-type_fold"/>
</dbReference>
<dbReference type="Pfam" id="PF12612">
    <property type="entry name" value="TFCD_C"/>
    <property type="match status" value="1"/>
</dbReference>
<dbReference type="Pfam" id="PF23579">
    <property type="entry name" value="ARM_TBCD"/>
    <property type="match status" value="1"/>
</dbReference>
<dbReference type="InterPro" id="IPR058033">
    <property type="entry name" value="ARM_TBCD_2nd"/>
</dbReference>
<protein>
    <submittedName>
        <fullName evidence="4">Tubulin-specific chaperone D</fullName>
    </submittedName>
</protein>
<name>A0A5J4Z1M1_PORPP</name>
<evidence type="ECO:0000313" key="4">
    <source>
        <dbReference type="EMBL" id="KAA8497052.1"/>
    </source>
</evidence>
<keyword evidence="5" id="KW-1185">Reference proteome</keyword>
<dbReference type="SUPFAM" id="SSF48371">
    <property type="entry name" value="ARM repeat"/>
    <property type="match status" value="1"/>
</dbReference>
<gene>
    <name evidence="4" type="ORF">FVE85_0781</name>
</gene>
<evidence type="ECO:0000313" key="5">
    <source>
        <dbReference type="Proteomes" id="UP000324585"/>
    </source>
</evidence>
<keyword evidence="1" id="KW-0143">Chaperone</keyword>
<dbReference type="AlphaFoldDB" id="A0A5J4Z1M1"/>
<dbReference type="PANTHER" id="PTHR12658:SF0">
    <property type="entry name" value="TUBULIN-SPECIFIC CHAPERONE D"/>
    <property type="match status" value="1"/>
</dbReference>
<dbReference type="PANTHER" id="PTHR12658">
    <property type="entry name" value="BETA-TUBULIN COFACTOR D"/>
    <property type="match status" value="1"/>
</dbReference>
<comment type="caution">
    <text evidence="4">The sequence shown here is derived from an EMBL/GenBank/DDBJ whole genome shotgun (WGS) entry which is preliminary data.</text>
</comment>
<dbReference type="Gene3D" id="1.25.10.10">
    <property type="entry name" value="Leucine-rich Repeat Variant"/>
    <property type="match status" value="1"/>
</dbReference>
<feature type="domain" description="Tubulin-folding cofactor D ARM repeats" evidence="3">
    <location>
        <begin position="300"/>
        <end position="552"/>
    </location>
</feature>
<dbReference type="InterPro" id="IPR011989">
    <property type="entry name" value="ARM-like"/>
</dbReference>
<evidence type="ECO:0000256" key="1">
    <source>
        <dbReference type="ARBA" id="ARBA00023186"/>
    </source>
</evidence>
<dbReference type="GO" id="GO:0007023">
    <property type="term" value="P:post-chaperonin tubulin folding pathway"/>
    <property type="evidence" value="ECO:0007669"/>
    <property type="project" value="InterPro"/>
</dbReference>
<dbReference type="GO" id="GO:0007021">
    <property type="term" value="P:tubulin complex assembly"/>
    <property type="evidence" value="ECO:0007669"/>
    <property type="project" value="InterPro"/>
</dbReference>
<dbReference type="Pfam" id="PF25767">
    <property type="entry name" value="ARM_TBCD_2nd"/>
    <property type="match status" value="1"/>
</dbReference>
<proteinExistence type="predicted"/>
<dbReference type="InterPro" id="IPR033162">
    <property type="entry name" value="TBCD"/>
</dbReference>
<reference evidence="5" key="1">
    <citation type="journal article" date="2019" name="Nat. Commun.">
        <title>Expansion of phycobilisome linker gene families in mesophilic red algae.</title>
        <authorList>
            <person name="Lee J."/>
            <person name="Kim D."/>
            <person name="Bhattacharya D."/>
            <person name="Yoon H.S."/>
        </authorList>
    </citation>
    <scope>NUCLEOTIDE SEQUENCE [LARGE SCALE GENOMIC DNA]</scope>
    <source>
        <strain evidence="5">CCMP 1328</strain>
    </source>
</reference>
<dbReference type="Proteomes" id="UP000324585">
    <property type="component" value="Unassembled WGS sequence"/>
</dbReference>
<dbReference type="OrthoDB" id="2661at2759"/>
<dbReference type="GO" id="GO:0005096">
    <property type="term" value="F:GTPase activator activity"/>
    <property type="evidence" value="ECO:0007669"/>
    <property type="project" value="InterPro"/>
</dbReference>
<dbReference type="GO" id="GO:0000226">
    <property type="term" value="P:microtubule cytoskeleton organization"/>
    <property type="evidence" value="ECO:0007669"/>
    <property type="project" value="TreeGrafter"/>
</dbReference>
<sequence length="1270" mass="140447">MAAARNNAEWISALARRLVLPESPGSTDSSDIKDAARLAVSNAKLCDEIIAYAQLFREHPVALDRELVETVSRVANAARAWATVSCQHRGDDTLSETAVTAIGPYMEVIYELAQLRGRKVVANLMPHAVSDLKFAARALLGMTDPTAGMLDGGWKWIYGLCVWMCTLSLIPFPLDTIIEPRIVSHLLETGVALLVHPGAVRTVAAAMLARVLVRPDRRNDLHVFVRRVAVSLSSDESTAEDRVVERRYERYGMIQTLTEICKVGRRHDIDAVFSQHFSMLIASLTSIVDQDARSVSSLDHHLIVKLVSRMAALLFPEVPLRWKYVRSYDSLFGRKQGTRGLAPTARDQLVSREESIITLRAIDQMEHVLNVVLLELEHPDTIVRWSAAKAVGRLTERLPFELAMDVVEAVLALFYDNKSGDSDDISLRTYADAAWHGACLALAELFSRGLILPADVGADGKSKIFMDKAVRIILAALKFDVRRGAHSVGANIRDAACYCCWSLARAYNAKDLVRLSESGLAEALLTVALFDREVNCRRAASAAFQEGVGRFGVDFCKAGVDIVATADYFSLGDRNLCYVELAPKIARLGGESVLNTLWSELVSTKFAHWDVSVRQSAASSIGRLAEIMFESPVTERDFRAEWMRIQNTAMVSPETASRHGATLALAALLRASTCALRTQSIAVVREVLESLGWLKPKQGSISLARPSWSLSMKKLSSSQLLLLTAACELVNACFADLVILSARSDEEVRHEPADINYTLRFLVQCAKLSRASTSLQTSVAAAVQVTTHVCLQDPDTCTLLKQVLLGKDEDATDTVADQHAFLLIVGNLPSGSVPSVWAIPPTAPNEASLFSACFEKVLTFFCDGVDIGMACNACIALASLFEAGCKEKRLCKTQAESALKRLGWGLNNYFTDERGDVGSLLRRECVHVFGRILSYLTGYLLDRTEGFVELLRRVVDMLVWQLCERMDAVRREALETFLIGRDDLARLHLFEAGDLAALQDVCVRVRNLGYMDMKTDMFIVLASLLRKSCFRNSVMLGLVSCMVSSHGIINVSLLQSRPAFSRIVEDSSLECLVALVEEHTCGDRLLLPCLIVLERALLFRAVYRSHSEPGNQRLEHQLHLAFRIVTLYRKHAQSCRDLHRLQSIGRALLECAELAMRSTFETKNAEDTSVTWHTVRLKAFEGLMLLLCHAMPLVRVFTADILYLHVLANVHTDSDGSAEHNAQRSLLGLLGRTGWDRASIEELRANRNQICSFLGIIPPRKRGVTTGVQN</sequence>
<dbReference type="EMBL" id="VRMN01000002">
    <property type="protein sequence ID" value="KAA8497052.1"/>
    <property type="molecule type" value="Genomic_DNA"/>
</dbReference>
<evidence type="ECO:0000259" key="3">
    <source>
        <dbReference type="Pfam" id="PF25767"/>
    </source>
</evidence>
<organism evidence="4 5">
    <name type="scientific">Porphyridium purpureum</name>
    <name type="common">Red alga</name>
    <name type="synonym">Porphyridium cruentum</name>
    <dbReference type="NCBI Taxonomy" id="35688"/>
    <lineage>
        <taxon>Eukaryota</taxon>
        <taxon>Rhodophyta</taxon>
        <taxon>Bangiophyceae</taxon>
        <taxon>Porphyridiales</taxon>
        <taxon>Porphyridiaceae</taxon>
        <taxon>Porphyridium</taxon>
    </lineage>
</organism>
<accession>A0A5J4Z1M1</accession>
<dbReference type="InterPro" id="IPR022577">
    <property type="entry name" value="TBCD_C"/>
</dbReference>
<evidence type="ECO:0000259" key="2">
    <source>
        <dbReference type="Pfam" id="PF12612"/>
    </source>
</evidence>